<evidence type="ECO:0000256" key="1">
    <source>
        <dbReference type="SAM" id="MobiDB-lite"/>
    </source>
</evidence>
<feature type="region of interest" description="Disordered" evidence="1">
    <location>
        <begin position="368"/>
        <end position="392"/>
    </location>
</feature>
<accession>A0A316YFR8</accession>
<dbReference type="InParanoid" id="A0A316YFR8"/>
<reference evidence="3 4" key="1">
    <citation type="journal article" date="2018" name="Mol. Biol. Evol.">
        <title>Broad Genomic Sampling Reveals a Smut Pathogenic Ancestry of the Fungal Clade Ustilaginomycotina.</title>
        <authorList>
            <person name="Kijpornyongpan T."/>
            <person name="Mondo S.J."/>
            <person name="Barry K."/>
            <person name="Sandor L."/>
            <person name="Lee J."/>
            <person name="Lipzen A."/>
            <person name="Pangilinan J."/>
            <person name="LaButti K."/>
            <person name="Hainaut M."/>
            <person name="Henrissat B."/>
            <person name="Grigoriev I.V."/>
            <person name="Spatafora J.W."/>
            <person name="Aime M.C."/>
        </authorList>
    </citation>
    <scope>NUCLEOTIDE SEQUENCE [LARGE SCALE GENOMIC DNA]</scope>
    <source>
        <strain evidence="3 4">MCA 4198</strain>
    </source>
</reference>
<evidence type="ECO:0000313" key="4">
    <source>
        <dbReference type="Proteomes" id="UP000245768"/>
    </source>
</evidence>
<protein>
    <submittedName>
        <fullName evidence="3">Uncharacterized protein</fullName>
    </submittedName>
</protein>
<sequence length="469" mass="52713">MLPLHLLTACLFFVVAQVAGNNERHLITFNKINLGNLAALKILMHRGGYTHAHIILNGIRHVNKAVGHFDNWNDAFGHQRSPDSSTAFTTYGGRPLPEEYAGEWYESSFLGTPREPDKKSLDDLEPKKDIIYDIHQVVSTDMSDHETLNDRILQRGGKIGRVFVQHGRNTQIPGRHALSKSVPLRLGKIYTTAERIVAIGTTSITPAEISVSLSKLNFRLPSEHIRVASKDPFAANTLIRVNKMLNRDDENPALEFLPEDLREVTPDRSGSIVEPVRKLVRSGLNRSNMDVYGSLEIWVSQAIEKIKEQMIDASEDERAQLDTYLHRLNGIQLKLEYSSPKEGEAEFADAMFTVVLFTDEYKSQPFVPIGQGEASSSSRRGRGVDHARAGEVAGDSKVRTYENLPREKLLNDAFRDLPKKTELELFAVADVRKHAIACCATQQERGVHARLQKAFKRALKHALQDELQR</sequence>
<organism evidence="3 4">
    <name type="scientific">Acaromyces ingoldii</name>
    <dbReference type="NCBI Taxonomy" id="215250"/>
    <lineage>
        <taxon>Eukaryota</taxon>
        <taxon>Fungi</taxon>
        <taxon>Dikarya</taxon>
        <taxon>Basidiomycota</taxon>
        <taxon>Ustilaginomycotina</taxon>
        <taxon>Exobasidiomycetes</taxon>
        <taxon>Exobasidiales</taxon>
        <taxon>Cryptobasidiaceae</taxon>
        <taxon>Acaromyces</taxon>
    </lineage>
</organism>
<name>A0A316YFR8_9BASI</name>
<keyword evidence="2" id="KW-0732">Signal</keyword>
<dbReference type="AlphaFoldDB" id="A0A316YFR8"/>
<gene>
    <name evidence="3" type="ORF">FA10DRAFT_262166</name>
</gene>
<feature type="chain" id="PRO_5016329235" evidence="2">
    <location>
        <begin position="21"/>
        <end position="469"/>
    </location>
</feature>
<feature type="signal peptide" evidence="2">
    <location>
        <begin position="1"/>
        <end position="20"/>
    </location>
</feature>
<feature type="compositionally biased region" description="Basic and acidic residues" evidence="1">
    <location>
        <begin position="382"/>
        <end position="392"/>
    </location>
</feature>
<evidence type="ECO:0000256" key="2">
    <source>
        <dbReference type="SAM" id="SignalP"/>
    </source>
</evidence>
<proteinExistence type="predicted"/>
<dbReference type="RefSeq" id="XP_025374882.1">
    <property type="nucleotide sequence ID" value="XM_025520099.1"/>
</dbReference>
<evidence type="ECO:0000313" key="3">
    <source>
        <dbReference type="EMBL" id="PWN87684.1"/>
    </source>
</evidence>
<dbReference type="EMBL" id="KZ819639">
    <property type="protein sequence ID" value="PWN87684.1"/>
    <property type="molecule type" value="Genomic_DNA"/>
</dbReference>
<keyword evidence="4" id="KW-1185">Reference proteome</keyword>
<dbReference type="Proteomes" id="UP000245768">
    <property type="component" value="Unassembled WGS sequence"/>
</dbReference>
<dbReference type="GeneID" id="37042015"/>